<sequence length="665" mass="73684">MPPRAARAPRLHAWLLGVLLACTGPALASTPPTEATLKVQRQAFLDAEAALKAGDAARLQALKARLRDYPLLPYLRLREFIDKLATASADDVRQFLASYPDTPFAARLRTRWVTELAAQGRWDDIIQDYAPGPEAEPECAYRAALLQRDRLAAALQGFDVLWVRGQPLPELCLGVAQSWAARGLPAGIAWQRFSAAMQARQAAAARQTLPFLDAADQDWARIWLAVDQAPAMILREPALQVVGSERIAEIVAATLDRWIDRDSVEALPALDAIAQRRTVPADRLAPLRRKLAIHIAARDHPAALARLDALDPALEDDSVREWRVRVLLRRGDWLGTLRALDRQPSEQRAQPVWRYWRARALEGIGRRDDANSIYRDLSTLRDYHGFLASLRLGAVFRIVNRPLAPAEEEMRALAAQPPILRARELLLLGRLPEARSEWDWALRGSDAKRQVAAAQLAAEWSWYGQTIVYLARAGEWDDLTLRFPTPYLPAVDEAARTANIAPAWVFAVARQESVFQPDARSGAGALGLLQLLPDTAKQLAGRAGLSYRGPGTLLDPRSNLLLGAIYLRQLQDRYGGNPVLATAAYNAGPRRVDGWLPVNGEQDADVWVETLPFGETRQYVKRVWEYMGIYEARLGLQPRSMAAFTRVAPAPAPPPPAATTPDEPL</sequence>
<evidence type="ECO:0000256" key="2">
    <source>
        <dbReference type="ARBA" id="ARBA00022729"/>
    </source>
</evidence>
<dbReference type="InterPro" id="IPR008258">
    <property type="entry name" value="Transglycosylase_SLT_dom_1"/>
</dbReference>
<feature type="chain" id="PRO_5020899081" evidence="3">
    <location>
        <begin position="29"/>
        <end position="665"/>
    </location>
</feature>
<dbReference type="InterPro" id="IPR023346">
    <property type="entry name" value="Lysozyme-like_dom_sf"/>
</dbReference>
<dbReference type="InterPro" id="IPR008939">
    <property type="entry name" value="Lytic_TGlycosylase_superhlx_U"/>
</dbReference>
<dbReference type="PANTHER" id="PTHR37423">
    <property type="entry name" value="SOLUBLE LYTIC MUREIN TRANSGLYCOSYLASE-RELATED"/>
    <property type="match status" value="1"/>
</dbReference>
<evidence type="ECO:0000259" key="5">
    <source>
        <dbReference type="Pfam" id="PF14718"/>
    </source>
</evidence>
<name>A0A4R2LMD9_9GAMM</name>
<dbReference type="Gene3D" id="1.25.20.10">
    <property type="entry name" value="Bacterial muramidases"/>
    <property type="match status" value="1"/>
</dbReference>
<evidence type="ECO:0000256" key="1">
    <source>
        <dbReference type="ARBA" id="ARBA00007734"/>
    </source>
</evidence>
<protein>
    <submittedName>
        <fullName evidence="6">Soluble lytic murein transglycosylase</fullName>
    </submittedName>
</protein>
<dbReference type="GO" id="GO:0004553">
    <property type="term" value="F:hydrolase activity, hydrolyzing O-glycosyl compounds"/>
    <property type="evidence" value="ECO:0007669"/>
    <property type="project" value="InterPro"/>
</dbReference>
<keyword evidence="7" id="KW-1185">Reference proteome</keyword>
<evidence type="ECO:0000313" key="7">
    <source>
        <dbReference type="Proteomes" id="UP000295765"/>
    </source>
</evidence>
<feature type="domain" description="Transglycosylase SLT" evidence="4">
    <location>
        <begin position="491"/>
        <end position="606"/>
    </location>
</feature>
<dbReference type="PROSITE" id="PS00922">
    <property type="entry name" value="TRANSGLYCOSYLASE"/>
    <property type="match status" value="1"/>
</dbReference>
<feature type="signal peptide" evidence="3">
    <location>
        <begin position="1"/>
        <end position="28"/>
    </location>
</feature>
<dbReference type="GO" id="GO:0016020">
    <property type="term" value="C:membrane"/>
    <property type="evidence" value="ECO:0007669"/>
    <property type="project" value="InterPro"/>
</dbReference>
<accession>A0A4R2LMD9</accession>
<dbReference type="AlphaFoldDB" id="A0A4R2LMD9"/>
<dbReference type="InterPro" id="IPR000189">
    <property type="entry name" value="Transglyc_AS"/>
</dbReference>
<dbReference type="RefSeq" id="WP_132543279.1">
    <property type="nucleotide sequence ID" value="NZ_SLWY01000013.1"/>
</dbReference>
<dbReference type="SUPFAM" id="SSF48435">
    <property type="entry name" value="Bacterial muramidases"/>
    <property type="match status" value="1"/>
</dbReference>
<dbReference type="GO" id="GO:0000270">
    <property type="term" value="P:peptidoglycan metabolic process"/>
    <property type="evidence" value="ECO:0007669"/>
    <property type="project" value="InterPro"/>
</dbReference>
<organism evidence="6 7">
    <name type="scientific">Plasticicumulans lactativorans</name>
    <dbReference type="NCBI Taxonomy" id="1133106"/>
    <lineage>
        <taxon>Bacteria</taxon>
        <taxon>Pseudomonadati</taxon>
        <taxon>Pseudomonadota</taxon>
        <taxon>Gammaproteobacteria</taxon>
        <taxon>Candidatus Competibacteraceae</taxon>
        <taxon>Plasticicumulans</taxon>
    </lineage>
</organism>
<dbReference type="Gene3D" id="1.10.1240.20">
    <property type="entry name" value="Lytic transglycosylase, superhelical linker domain"/>
    <property type="match status" value="1"/>
</dbReference>
<reference evidence="6 7" key="1">
    <citation type="submission" date="2019-03" db="EMBL/GenBank/DDBJ databases">
        <title>Genomic Encyclopedia of Type Strains, Phase IV (KMG-IV): sequencing the most valuable type-strain genomes for metagenomic binning, comparative biology and taxonomic classification.</title>
        <authorList>
            <person name="Goeker M."/>
        </authorList>
    </citation>
    <scope>NUCLEOTIDE SEQUENCE [LARGE SCALE GENOMIC DNA]</scope>
    <source>
        <strain evidence="6 7">DSM 25287</strain>
    </source>
</reference>
<evidence type="ECO:0000259" key="4">
    <source>
        <dbReference type="Pfam" id="PF01464"/>
    </source>
</evidence>
<evidence type="ECO:0000313" key="6">
    <source>
        <dbReference type="EMBL" id="TCO80615.1"/>
    </source>
</evidence>
<gene>
    <name evidence="6" type="ORF">EV699_11393</name>
</gene>
<keyword evidence="2 3" id="KW-0732">Signal</keyword>
<comment type="caution">
    <text evidence="6">The sequence shown here is derived from an EMBL/GenBank/DDBJ whole genome shotgun (WGS) entry which is preliminary data.</text>
</comment>
<dbReference type="InterPro" id="IPR037061">
    <property type="entry name" value="Lytic_TGlycoase_superhlx_L_sf"/>
</dbReference>
<proteinExistence type="inferred from homology"/>
<dbReference type="Gene3D" id="1.10.530.10">
    <property type="match status" value="1"/>
</dbReference>
<dbReference type="GO" id="GO:0008933">
    <property type="term" value="F:peptidoglycan lytic transglycosylase activity"/>
    <property type="evidence" value="ECO:0007669"/>
    <property type="project" value="InterPro"/>
</dbReference>
<dbReference type="GO" id="GO:0042597">
    <property type="term" value="C:periplasmic space"/>
    <property type="evidence" value="ECO:0007669"/>
    <property type="project" value="InterPro"/>
</dbReference>
<dbReference type="CDD" id="cd13401">
    <property type="entry name" value="Slt70-like"/>
    <property type="match status" value="1"/>
</dbReference>
<evidence type="ECO:0000256" key="3">
    <source>
        <dbReference type="SAM" id="SignalP"/>
    </source>
</evidence>
<dbReference type="EMBL" id="SLWY01000013">
    <property type="protein sequence ID" value="TCO80615.1"/>
    <property type="molecule type" value="Genomic_DNA"/>
</dbReference>
<dbReference type="PROSITE" id="PS51257">
    <property type="entry name" value="PROKAR_LIPOPROTEIN"/>
    <property type="match status" value="1"/>
</dbReference>
<dbReference type="Proteomes" id="UP000295765">
    <property type="component" value="Unassembled WGS sequence"/>
</dbReference>
<dbReference type="OrthoDB" id="92254at2"/>
<comment type="similarity">
    <text evidence="1">Belongs to the transglycosylase Slt family.</text>
</comment>
<dbReference type="Pfam" id="PF14718">
    <property type="entry name" value="SLT_L"/>
    <property type="match status" value="1"/>
</dbReference>
<feature type="domain" description="Lytic transglycosylase superhelical linker" evidence="5">
    <location>
        <begin position="413"/>
        <end position="479"/>
    </location>
</feature>
<dbReference type="Pfam" id="PF01464">
    <property type="entry name" value="SLT"/>
    <property type="match status" value="1"/>
</dbReference>
<dbReference type="SUPFAM" id="SSF53955">
    <property type="entry name" value="Lysozyme-like"/>
    <property type="match status" value="1"/>
</dbReference>
<dbReference type="PANTHER" id="PTHR37423:SF5">
    <property type="entry name" value="SOLUBLE LYTIC MUREIN TRANSGLYCOSYLASE"/>
    <property type="match status" value="1"/>
</dbReference>
<dbReference type="InterPro" id="IPR012289">
    <property type="entry name" value="Lytic_TGlycosylase_superhlx_L"/>
</dbReference>